<gene>
    <name evidence="3" type="ORF">GCM10007907_19750</name>
</gene>
<organism evidence="3 4">
    <name type="scientific">Chitinimonas prasina</name>
    <dbReference type="NCBI Taxonomy" id="1434937"/>
    <lineage>
        <taxon>Bacteria</taxon>
        <taxon>Pseudomonadati</taxon>
        <taxon>Pseudomonadota</taxon>
        <taxon>Betaproteobacteria</taxon>
        <taxon>Neisseriales</taxon>
        <taxon>Chitinibacteraceae</taxon>
        <taxon>Chitinimonas</taxon>
    </lineage>
</organism>
<reference evidence="4" key="1">
    <citation type="journal article" date="2019" name="Int. J. Syst. Evol. Microbiol.">
        <title>The Global Catalogue of Microorganisms (GCM) 10K type strain sequencing project: providing services to taxonomists for standard genome sequencing and annotation.</title>
        <authorList>
            <consortium name="The Broad Institute Genomics Platform"/>
            <consortium name="The Broad Institute Genome Sequencing Center for Infectious Disease"/>
            <person name="Wu L."/>
            <person name="Ma J."/>
        </authorList>
    </citation>
    <scope>NUCLEOTIDE SEQUENCE [LARGE SCALE GENOMIC DNA]</scope>
    <source>
        <strain evidence="4">NBRC 110044</strain>
    </source>
</reference>
<dbReference type="CDD" id="cd07724">
    <property type="entry name" value="POD-like_MBL-fold"/>
    <property type="match status" value="1"/>
</dbReference>
<dbReference type="InterPro" id="IPR051682">
    <property type="entry name" value="Mito_Persulfide_Diox"/>
</dbReference>
<dbReference type="PANTHER" id="PTHR43084:SF1">
    <property type="entry name" value="PERSULFIDE DIOXYGENASE ETHE1, MITOCHONDRIAL"/>
    <property type="match status" value="1"/>
</dbReference>
<dbReference type="Gene3D" id="3.60.15.10">
    <property type="entry name" value="Ribonuclease Z/Hydroxyacylglutathione hydrolase-like"/>
    <property type="match status" value="1"/>
</dbReference>
<evidence type="ECO:0000256" key="1">
    <source>
        <dbReference type="ARBA" id="ARBA00022723"/>
    </source>
</evidence>
<evidence type="ECO:0000313" key="4">
    <source>
        <dbReference type="Proteomes" id="UP001156706"/>
    </source>
</evidence>
<accession>A0ABQ5YE20</accession>
<comment type="caution">
    <text evidence="3">The sequence shown here is derived from an EMBL/GenBank/DDBJ whole genome shotgun (WGS) entry which is preliminary data.</text>
</comment>
<feature type="domain" description="Metallo-beta-lactamase" evidence="2">
    <location>
        <begin position="17"/>
        <end position="207"/>
    </location>
</feature>
<dbReference type="InterPro" id="IPR001279">
    <property type="entry name" value="Metallo-B-lactamas"/>
</dbReference>
<name>A0ABQ5YE20_9NEIS</name>
<dbReference type="SMART" id="SM00849">
    <property type="entry name" value="Lactamase_B"/>
    <property type="match status" value="1"/>
</dbReference>
<sequence>MHPANAQIQAFHEPVTGTISYVVYDHHGGHAAIIDPVLDYDPKAGRTSTRNADQLIAFLHAQQLTLEWILETHAHADHLSAAAYLKQRCGGTVAIGEHIRQVQAIFSGIFHFESSFKADGSQFDRLFRDGETFQIGTLSAQALFVPGHTPADMAYLVGDAVFVGDTLFMPDLGTARCDFPGGNAATLYQSAQRLLSLPNSTRLFMCHDYPPASRKVQWETTVAEQRAANIHIRQGISQDEFVALREARDRTLDMPNLLLPSVQINIRAGEMPPLEDDGHRYLRIPLNRL</sequence>
<dbReference type="Pfam" id="PF00753">
    <property type="entry name" value="Lactamase_B"/>
    <property type="match status" value="1"/>
</dbReference>
<dbReference type="SUPFAM" id="SSF56281">
    <property type="entry name" value="Metallo-hydrolase/oxidoreductase"/>
    <property type="match status" value="1"/>
</dbReference>
<dbReference type="InterPro" id="IPR036866">
    <property type="entry name" value="RibonucZ/Hydroxyglut_hydro"/>
</dbReference>
<dbReference type="RefSeq" id="WP_284196295.1">
    <property type="nucleotide sequence ID" value="NZ_BSOG01000002.1"/>
</dbReference>
<dbReference type="InterPro" id="IPR044528">
    <property type="entry name" value="POD-like_MBL-fold"/>
</dbReference>
<proteinExistence type="predicted"/>
<keyword evidence="1" id="KW-0479">Metal-binding</keyword>
<evidence type="ECO:0000313" key="3">
    <source>
        <dbReference type="EMBL" id="GLR13185.1"/>
    </source>
</evidence>
<dbReference type="Proteomes" id="UP001156706">
    <property type="component" value="Unassembled WGS sequence"/>
</dbReference>
<dbReference type="EMBL" id="BSOG01000002">
    <property type="protein sequence ID" value="GLR13185.1"/>
    <property type="molecule type" value="Genomic_DNA"/>
</dbReference>
<dbReference type="PANTHER" id="PTHR43084">
    <property type="entry name" value="PERSULFIDE DIOXYGENASE ETHE1"/>
    <property type="match status" value="1"/>
</dbReference>
<protein>
    <submittedName>
        <fullName evidence="3">MBL fold metallo-hydrolase</fullName>
    </submittedName>
</protein>
<evidence type="ECO:0000259" key="2">
    <source>
        <dbReference type="SMART" id="SM00849"/>
    </source>
</evidence>
<keyword evidence="4" id="KW-1185">Reference proteome</keyword>